<dbReference type="AlphaFoldDB" id="G2R324"/>
<dbReference type="HOGENOM" id="CLU_2086451_0_0_1"/>
<dbReference type="EMBL" id="CP003010">
    <property type="protein sequence ID" value="AEO66742.1"/>
    <property type="molecule type" value="Genomic_DNA"/>
</dbReference>
<feature type="compositionally biased region" description="Polar residues" evidence="1">
    <location>
        <begin position="1"/>
        <end position="12"/>
    </location>
</feature>
<protein>
    <submittedName>
        <fullName evidence="2">Uncharacterized protein</fullName>
    </submittedName>
</protein>
<evidence type="ECO:0000256" key="1">
    <source>
        <dbReference type="SAM" id="MobiDB-lite"/>
    </source>
</evidence>
<accession>G2R324</accession>
<evidence type="ECO:0000313" key="3">
    <source>
        <dbReference type="Proteomes" id="UP000008181"/>
    </source>
</evidence>
<proteinExistence type="predicted"/>
<reference evidence="2 3" key="1">
    <citation type="journal article" date="2011" name="Nat. Biotechnol.">
        <title>Comparative genomic analysis of the thermophilic biomass-degrading fungi Myceliophthora thermophila and Thielavia terrestris.</title>
        <authorList>
            <person name="Berka R.M."/>
            <person name="Grigoriev I.V."/>
            <person name="Otillar R."/>
            <person name="Salamov A."/>
            <person name="Grimwood J."/>
            <person name="Reid I."/>
            <person name="Ishmael N."/>
            <person name="John T."/>
            <person name="Darmond C."/>
            <person name="Moisan M.-C."/>
            <person name="Henrissat B."/>
            <person name="Coutinho P.M."/>
            <person name="Lombard V."/>
            <person name="Natvig D.O."/>
            <person name="Lindquist E."/>
            <person name="Schmutz J."/>
            <person name="Lucas S."/>
            <person name="Harris P."/>
            <person name="Powlowski J."/>
            <person name="Bellemare A."/>
            <person name="Taylor D."/>
            <person name="Butler G."/>
            <person name="de Vries R.P."/>
            <person name="Allijn I.E."/>
            <person name="van den Brink J."/>
            <person name="Ushinsky S."/>
            <person name="Storms R."/>
            <person name="Powell A.J."/>
            <person name="Paulsen I.T."/>
            <person name="Elbourne L.D.H."/>
            <person name="Baker S.E."/>
            <person name="Magnuson J."/>
            <person name="LaBoissiere S."/>
            <person name="Clutterbuck A.J."/>
            <person name="Martinez D."/>
            <person name="Wogulis M."/>
            <person name="de Leon A.L."/>
            <person name="Rey M.W."/>
            <person name="Tsang A."/>
        </authorList>
    </citation>
    <scope>NUCLEOTIDE SEQUENCE [LARGE SCALE GENOMIC DNA]</scope>
    <source>
        <strain evidence="3">ATCC 38088 / NRRL 8126</strain>
    </source>
</reference>
<dbReference type="Proteomes" id="UP000008181">
    <property type="component" value="Chromosome 2"/>
</dbReference>
<gene>
    <name evidence="2" type="ORF">THITE_110393</name>
</gene>
<feature type="region of interest" description="Disordered" evidence="1">
    <location>
        <begin position="1"/>
        <end position="23"/>
    </location>
</feature>
<sequence length="117" mass="11847">MPGTATTLTAEQPSPKPVATAAAAELRPRIPRAAVSLAEKPLTLWPIPFLPVPSANSLAHEAAQHTLEAGAVAALQLRPDPAPWLGARKGKGGQAAAAGGADAYSWVGAGEIKSNNI</sequence>
<dbReference type="GeneID" id="11521079"/>
<keyword evidence="3" id="KW-1185">Reference proteome</keyword>
<evidence type="ECO:0000313" key="2">
    <source>
        <dbReference type="EMBL" id="AEO66742.1"/>
    </source>
</evidence>
<dbReference type="KEGG" id="ttt:THITE_110393"/>
<name>G2R324_THETT</name>
<organism evidence="2 3">
    <name type="scientific">Thermothielavioides terrestris (strain ATCC 38088 / NRRL 8126)</name>
    <name type="common">Thielavia terrestris</name>
    <dbReference type="NCBI Taxonomy" id="578455"/>
    <lineage>
        <taxon>Eukaryota</taxon>
        <taxon>Fungi</taxon>
        <taxon>Dikarya</taxon>
        <taxon>Ascomycota</taxon>
        <taxon>Pezizomycotina</taxon>
        <taxon>Sordariomycetes</taxon>
        <taxon>Sordariomycetidae</taxon>
        <taxon>Sordariales</taxon>
        <taxon>Chaetomiaceae</taxon>
        <taxon>Thermothielavioides</taxon>
        <taxon>Thermothielavioides terrestris</taxon>
    </lineage>
</organism>
<dbReference type="RefSeq" id="XP_003653078.1">
    <property type="nucleotide sequence ID" value="XM_003653030.1"/>
</dbReference>